<evidence type="ECO:0000313" key="3">
    <source>
        <dbReference type="Proteomes" id="UP001620626"/>
    </source>
</evidence>
<protein>
    <submittedName>
        <fullName evidence="2">Uncharacterized protein</fullName>
    </submittedName>
</protein>
<comment type="caution">
    <text evidence="2">The sequence shown here is derived from an EMBL/GenBank/DDBJ whole genome shotgun (WGS) entry which is preliminary data.</text>
</comment>
<organism evidence="2 3">
    <name type="scientific">Heterodera trifolii</name>
    <dbReference type="NCBI Taxonomy" id="157864"/>
    <lineage>
        <taxon>Eukaryota</taxon>
        <taxon>Metazoa</taxon>
        <taxon>Ecdysozoa</taxon>
        <taxon>Nematoda</taxon>
        <taxon>Chromadorea</taxon>
        <taxon>Rhabditida</taxon>
        <taxon>Tylenchina</taxon>
        <taxon>Tylenchomorpha</taxon>
        <taxon>Tylenchoidea</taxon>
        <taxon>Heteroderidae</taxon>
        <taxon>Heteroderinae</taxon>
        <taxon>Heterodera</taxon>
    </lineage>
</organism>
<dbReference type="Proteomes" id="UP001620626">
    <property type="component" value="Unassembled WGS sequence"/>
</dbReference>
<dbReference type="AlphaFoldDB" id="A0ABD2JEG2"/>
<evidence type="ECO:0000313" key="2">
    <source>
        <dbReference type="EMBL" id="KAL3089010.1"/>
    </source>
</evidence>
<name>A0ABD2JEG2_9BILA</name>
<proteinExistence type="predicted"/>
<sequence length="164" mass="18795">MNRCGEGWKMPNNGKMEEQQMRPSANTLTKFVDICWLNRRLQSIGNIPSGGAHLSLHNIRWVRCIVQRCVWTKRQKLAPLFVYCDRLGLLAVTGEQQHFAQSVCRNKLKISPCILQLLPAQFEAVLPRFSIATACASIFVRIVSDHWNRRCSADLRPFPFRSAI</sequence>
<gene>
    <name evidence="2" type="ORF">niasHT_022077</name>
</gene>
<accession>A0ABD2JEG2</accession>
<dbReference type="EMBL" id="JBICBT010000991">
    <property type="protein sequence ID" value="KAL3089010.1"/>
    <property type="molecule type" value="Genomic_DNA"/>
</dbReference>
<reference evidence="2 3" key="1">
    <citation type="submission" date="2024-10" db="EMBL/GenBank/DDBJ databases">
        <authorList>
            <person name="Kim D."/>
        </authorList>
    </citation>
    <scope>NUCLEOTIDE SEQUENCE [LARGE SCALE GENOMIC DNA]</scope>
    <source>
        <strain evidence="2">BH-2024</strain>
    </source>
</reference>
<feature type="region of interest" description="Disordered" evidence="1">
    <location>
        <begin position="1"/>
        <end position="21"/>
    </location>
</feature>
<evidence type="ECO:0000256" key="1">
    <source>
        <dbReference type="SAM" id="MobiDB-lite"/>
    </source>
</evidence>
<keyword evidence="3" id="KW-1185">Reference proteome</keyword>